<keyword evidence="10 13" id="KW-0234">DNA repair</keyword>
<dbReference type="InterPro" id="IPR011335">
    <property type="entry name" value="Restrct_endonuc-II-like"/>
</dbReference>
<evidence type="ECO:0000313" key="17">
    <source>
        <dbReference type="EMBL" id="PNV57694.1"/>
    </source>
</evidence>
<evidence type="ECO:0000256" key="14">
    <source>
        <dbReference type="NCBIfam" id="TIGR00648"/>
    </source>
</evidence>
<keyword evidence="3 13" id="KW-0540">Nuclease</keyword>
<evidence type="ECO:0000256" key="8">
    <source>
        <dbReference type="ARBA" id="ARBA00022842"/>
    </source>
</evidence>
<dbReference type="InterPro" id="IPR004612">
    <property type="entry name" value="Resolv_RecU"/>
</dbReference>
<dbReference type="AlphaFoldDB" id="A0A1D7ZUX8"/>
<comment type="function">
    <text evidence="13">Endonuclease that resolves Holliday junction intermediates in genetic recombination. Cleaves mobile four-strand junctions by introducing symmetrical nicks in paired strands. Promotes annealing of linear ssDNA with homologous dsDNA. Required for DNA repair, homologous recombination and chromosome segregation.</text>
</comment>
<dbReference type="EC" id="3.1.21.10" evidence="13 14"/>
<evidence type="ECO:0000256" key="5">
    <source>
        <dbReference type="ARBA" id="ARBA00022759"/>
    </source>
</evidence>
<comment type="cofactor">
    <cofactor evidence="13">
        <name>Mg(2+)</name>
        <dbReference type="ChEBI" id="CHEBI:18420"/>
    </cofactor>
    <text evidence="13">Binds 1 Mg(2+) ion per subunit.</text>
</comment>
<name>A0A1D7ZUX8_LIMFE</name>
<protein>
    <recommendedName>
        <fullName evidence="12 13">Holliday junction resolvase RecU</fullName>
        <ecNumber evidence="13 14">3.1.21.10</ecNumber>
    </recommendedName>
    <alternativeName>
        <fullName evidence="13">Recombination protein U homolog</fullName>
    </alternativeName>
</protein>
<evidence type="ECO:0000313" key="16">
    <source>
        <dbReference type="EMBL" id="AOR73675.1"/>
    </source>
</evidence>
<evidence type="ECO:0000256" key="13">
    <source>
        <dbReference type="HAMAP-Rule" id="MF_00130"/>
    </source>
</evidence>
<keyword evidence="8 13" id="KW-0460">Magnesium</keyword>
<evidence type="ECO:0000256" key="2">
    <source>
        <dbReference type="ARBA" id="ARBA00022490"/>
    </source>
</evidence>
<dbReference type="GO" id="GO:0007059">
    <property type="term" value="P:chromosome segregation"/>
    <property type="evidence" value="ECO:0007669"/>
    <property type="project" value="UniProtKB-UniRule"/>
</dbReference>
<evidence type="ECO:0000313" key="18">
    <source>
        <dbReference type="Proteomes" id="UP000094714"/>
    </source>
</evidence>
<feature type="site" description="Transition state stabilizer" evidence="13">
    <location>
        <position position="104"/>
    </location>
</feature>
<dbReference type="GO" id="GO:0000287">
    <property type="term" value="F:magnesium ion binding"/>
    <property type="evidence" value="ECO:0007669"/>
    <property type="project" value="UniProtKB-UniRule"/>
</dbReference>
<feature type="binding site" evidence="13">
    <location>
        <position position="102"/>
    </location>
    <ligand>
        <name>Mg(2+)</name>
        <dbReference type="ChEBI" id="CHEBI:18420"/>
    </ligand>
</feature>
<dbReference type="NCBIfam" id="NF002584">
    <property type="entry name" value="PRK02234.1-5"/>
    <property type="match status" value="1"/>
</dbReference>
<dbReference type="RefSeq" id="WP_003683279.1">
    <property type="nucleotide sequence ID" value="NZ_CAKMAZ010000009.1"/>
</dbReference>
<feature type="region of interest" description="Disordered" evidence="15">
    <location>
        <begin position="1"/>
        <end position="23"/>
    </location>
</feature>
<dbReference type="GO" id="GO:0003676">
    <property type="term" value="F:nucleic acid binding"/>
    <property type="evidence" value="ECO:0007669"/>
    <property type="project" value="InterPro"/>
</dbReference>
<dbReference type="CDD" id="cd22354">
    <property type="entry name" value="RecU-like"/>
    <property type="match status" value="1"/>
</dbReference>
<evidence type="ECO:0000256" key="1">
    <source>
        <dbReference type="ARBA" id="ARBA00004496"/>
    </source>
</evidence>
<comment type="similarity">
    <text evidence="11 13">Belongs to the RecU family.</text>
</comment>
<evidence type="ECO:0000256" key="12">
    <source>
        <dbReference type="ARBA" id="ARBA00029523"/>
    </source>
</evidence>
<dbReference type="InterPro" id="IPR011856">
    <property type="entry name" value="tRNA_endonuc-like_dom_sf"/>
</dbReference>
<dbReference type="Gene3D" id="3.40.1350.10">
    <property type="match status" value="1"/>
</dbReference>
<dbReference type="PATRIC" id="fig|1613.112.peg.209"/>
<dbReference type="GO" id="GO:0005737">
    <property type="term" value="C:cytoplasm"/>
    <property type="evidence" value="ECO:0007669"/>
    <property type="project" value="UniProtKB-SubCell"/>
</dbReference>
<dbReference type="GO" id="GO:0006281">
    <property type="term" value="P:DNA repair"/>
    <property type="evidence" value="ECO:0007669"/>
    <property type="project" value="UniProtKB-UniRule"/>
</dbReference>
<evidence type="ECO:0000256" key="10">
    <source>
        <dbReference type="ARBA" id="ARBA00023204"/>
    </source>
</evidence>
<comment type="catalytic activity">
    <reaction evidence="13">
        <text>Endonucleolytic cleavage at a junction such as a reciprocal single-stranded crossover between two homologous DNA duplexes (Holliday junction).</text>
        <dbReference type="EC" id="3.1.21.10"/>
    </reaction>
</comment>
<reference evidence="16 18" key="1">
    <citation type="submission" date="2016-09" db="EMBL/GenBank/DDBJ databases">
        <title>Genome Sequence of the Lactobacillus fermentum strain NCC2970 (CNCM I-5068).</title>
        <authorList>
            <person name="Barretto C."/>
            <person name="Ngom-Bru C."/>
            <person name="Genevaz A."/>
            <person name="Fournier C."/>
            <person name="Moine D."/>
            <person name="Kassam M."/>
            <person name="Iltis A."/>
            <person name="Sagory-Zalkind P."/>
            <person name="Faucherand G."/>
            <person name="Descombes P."/>
            <person name="Duboux S."/>
        </authorList>
    </citation>
    <scope>NUCLEOTIDE SEQUENCE [LARGE SCALE GENOMIC DNA]</scope>
    <source>
        <strain evidence="16 18">NCC2970</strain>
    </source>
</reference>
<evidence type="ECO:0000256" key="4">
    <source>
        <dbReference type="ARBA" id="ARBA00022723"/>
    </source>
</evidence>
<feature type="binding site" evidence="13">
    <location>
        <position position="89"/>
    </location>
    <ligand>
        <name>Mg(2+)</name>
        <dbReference type="ChEBI" id="CHEBI:18420"/>
    </ligand>
</feature>
<evidence type="ECO:0000256" key="3">
    <source>
        <dbReference type="ARBA" id="ARBA00022722"/>
    </source>
</evidence>
<dbReference type="EMBL" id="CP017151">
    <property type="protein sequence ID" value="AOR73675.1"/>
    <property type="molecule type" value="Genomic_DNA"/>
</dbReference>
<keyword evidence="5 13" id="KW-0255">Endonuclease</keyword>
<keyword evidence="7 13" id="KW-0378">Hydrolase</keyword>
<accession>A0A1D7ZUX8</accession>
<dbReference type="Proteomes" id="UP000094714">
    <property type="component" value="Chromosome"/>
</dbReference>
<dbReference type="GO" id="GO:0008821">
    <property type="term" value="F:crossover junction DNA endonuclease activity"/>
    <property type="evidence" value="ECO:0007669"/>
    <property type="project" value="UniProtKB-EC"/>
</dbReference>
<comment type="subcellular location">
    <subcellularLocation>
        <location evidence="1 13">Cytoplasm</location>
    </subcellularLocation>
</comment>
<dbReference type="PIRSF" id="PIRSF037785">
    <property type="entry name" value="RecU"/>
    <property type="match status" value="1"/>
</dbReference>
<evidence type="ECO:0000256" key="15">
    <source>
        <dbReference type="SAM" id="MobiDB-lite"/>
    </source>
</evidence>
<dbReference type="Proteomes" id="UP000236514">
    <property type="component" value="Unassembled WGS sequence"/>
</dbReference>
<dbReference type="Pfam" id="PF03838">
    <property type="entry name" value="RecU"/>
    <property type="match status" value="1"/>
</dbReference>
<dbReference type="GO" id="GO:0006310">
    <property type="term" value="P:DNA recombination"/>
    <property type="evidence" value="ECO:0007669"/>
    <property type="project" value="UniProtKB-UniRule"/>
</dbReference>
<evidence type="ECO:0000313" key="19">
    <source>
        <dbReference type="Proteomes" id="UP000236514"/>
    </source>
</evidence>
<dbReference type="NCBIfam" id="TIGR00648">
    <property type="entry name" value="recU"/>
    <property type="match status" value="1"/>
</dbReference>
<gene>
    <name evidence="13 16" type="primary">recU</name>
    <name evidence="17" type="ORF">C1Y38_06770</name>
    <name evidence="16" type="ORF">LACFE_CDS0196</name>
</gene>
<reference evidence="17 19" key="2">
    <citation type="submission" date="2018-01" db="EMBL/GenBank/DDBJ databases">
        <title>Draft genome sequence of the feruloyl esterase-producing strain Lactobacillus fermentum CRL 1446, isolated from artisanal goat milk cheese.</title>
        <authorList>
            <person name="Abeijon Mukdsi M.C."/>
            <person name="Saavedra L."/>
            <person name="Gauffin Cano M.P."/>
            <person name="Hebert E.M."/>
            <person name="Medina R.B."/>
        </authorList>
    </citation>
    <scope>NUCLEOTIDE SEQUENCE [LARGE SCALE GENOMIC DNA]</scope>
    <source>
        <strain evidence="17 19">CRL 1446</strain>
    </source>
</reference>
<dbReference type="EMBL" id="POTQ01000013">
    <property type="protein sequence ID" value="PNV57694.1"/>
    <property type="molecule type" value="Genomic_DNA"/>
</dbReference>
<evidence type="ECO:0000256" key="11">
    <source>
        <dbReference type="ARBA" id="ARBA00023447"/>
    </source>
</evidence>
<organism evidence="16 18">
    <name type="scientific">Limosilactobacillus fermentum</name>
    <name type="common">Lactobacillus fermentum</name>
    <dbReference type="NCBI Taxonomy" id="1613"/>
    <lineage>
        <taxon>Bacteria</taxon>
        <taxon>Bacillati</taxon>
        <taxon>Bacillota</taxon>
        <taxon>Bacilli</taxon>
        <taxon>Lactobacillales</taxon>
        <taxon>Lactobacillaceae</taxon>
        <taxon>Limosilactobacillus</taxon>
    </lineage>
</organism>
<keyword evidence="4 13" id="KW-0479">Metal-binding</keyword>
<proteinExistence type="inferred from homology"/>
<evidence type="ECO:0000256" key="9">
    <source>
        <dbReference type="ARBA" id="ARBA00023172"/>
    </source>
</evidence>
<feature type="binding site" evidence="13">
    <location>
        <position position="121"/>
    </location>
    <ligand>
        <name>Mg(2+)</name>
        <dbReference type="ChEBI" id="CHEBI:18420"/>
    </ligand>
</feature>
<evidence type="ECO:0000256" key="6">
    <source>
        <dbReference type="ARBA" id="ARBA00022763"/>
    </source>
</evidence>
<evidence type="ECO:0000256" key="7">
    <source>
        <dbReference type="ARBA" id="ARBA00022801"/>
    </source>
</evidence>
<dbReference type="HAMAP" id="MF_00130">
    <property type="entry name" value="RecU"/>
    <property type="match status" value="1"/>
</dbReference>
<feature type="binding site" evidence="13">
    <location>
        <position position="87"/>
    </location>
    <ligand>
        <name>Mg(2+)</name>
        <dbReference type="ChEBI" id="CHEBI:18420"/>
    </ligand>
</feature>
<keyword evidence="6 13" id="KW-0227">DNA damage</keyword>
<dbReference type="SUPFAM" id="SSF52980">
    <property type="entry name" value="Restriction endonuclease-like"/>
    <property type="match status" value="1"/>
</dbReference>
<keyword evidence="9 13" id="KW-0233">DNA recombination</keyword>
<sequence>MTIRYPSGQQPPNAGRAGQPIVAPHSSSFAKRGMSLEKEINDANRYYLATEQAVIYKKPTPIQLVKVDYPKRSAAVVKEAYFKRPSTTDYNGVYQGYYVDFDAKETRGKLSFPLKNFHQHQVDHFRRCLAQGGVCFAFIRFTTLDLTYLLPASDLIAFWDQQGRGGRKSVPLTTIKDRGFRVKTGLNPVLDYLPALDQLIAANQAKGADHE</sequence>
<keyword evidence="2 13" id="KW-0963">Cytoplasm</keyword>